<reference evidence="1" key="1">
    <citation type="journal article" date="2021" name="Sci. Adv.">
        <title>The American lobster genome reveals insights on longevity, neural, and immune adaptations.</title>
        <authorList>
            <person name="Polinski J.M."/>
            <person name="Zimin A.V."/>
            <person name="Clark K.F."/>
            <person name="Kohn A.B."/>
            <person name="Sadowski N."/>
            <person name="Timp W."/>
            <person name="Ptitsyn A."/>
            <person name="Khanna P."/>
            <person name="Romanova D.Y."/>
            <person name="Williams P."/>
            <person name="Greenwood S.J."/>
            <person name="Moroz L.L."/>
            <person name="Walt D.R."/>
            <person name="Bodnar A.G."/>
        </authorList>
    </citation>
    <scope>NUCLEOTIDE SEQUENCE</scope>
    <source>
        <strain evidence="1">GMGI-L3</strain>
    </source>
</reference>
<keyword evidence="1" id="KW-0675">Receptor</keyword>
<dbReference type="AlphaFoldDB" id="A0A8J5MSF3"/>
<dbReference type="EMBL" id="JAHLQT010027705">
    <property type="protein sequence ID" value="KAG7162440.1"/>
    <property type="molecule type" value="Genomic_DNA"/>
</dbReference>
<keyword evidence="2" id="KW-1185">Reference proteome</keyword>
<organism evidence="1 2">
    <name type="scientific">Homarus americanus</name>
    <name type="common">American lobster</name>
    <dbReference type="NCBI Taxonomy" id="6706"/>
    <lineage>
        <taxon>Eukaryota</taxon>
        <taxon>Metazoa</taxon>
        <taxon>Ecdysozoa</taxon>
        <taxon>Arthropoda</taxon>
        <taxon>Crustacea</taxon>
        <taxon>Multicrustacea</taxon>
        <taxon>Malacostraca</taxon>
        <taxon>Eumalacostraca</taxon>
        <taxon>Eucarida</taxon>
        <taxon>Decapoda</taxon>
        <taxon>Pleocyemata</taxon>
        <taxon>Astacidea</taxon>
        <taxon>Nephropoidea</taxon>
        <taxon>Nephropidae</taxon>
        <taxon>Homarus</taxon>
    </lineage>
</organism>
<accession>A0A8J5MSF3</accession>
<sequence>MVVVASNDPTFLTAYAQKSLKGRLLVWETRQLLVTSYTSRELRAALTSHWTFSMTNTMLMNVEYGFHMLRCGVYVYLPYSPRGAKVVEVAYWTFPQGLVYIASLPLFPEKFSK</sequence>
<comment type="caution">
    <text evidence="1">The sequence shown here is derived from an EMBL/GenBank/DDBJ whole genome shotgun (WGS) entry which is preliminary data.</text>
</comment>
<protein>
    <submittedName>
        <fullName evidence="1">Putative variant ionotropic glutamate receptor-like 8</fullName>
    </submittedName>
</protein>
<proteinExistence type="predicted"/>
<dbReference type="Proteomes" id="UP000747542">
    <property type="component" value="Unassembled WGS sequence"/>
</dbReference>
<name>A0A8J5MSF3_HOMAM</name>
<evidence type="ECO:0000313" key="1">
    <source>
        <dbReference type="EMBL" id="KAG7162440.1"/>
    </source>
</evidence>
<gene>
    <name evidence="1" type="primary">viGluR-L8</name>
    <name evidence="1" type="ORF">Hamer_G007980</name>
</gene>
<evidence type="ECO:0000313" key="2">
    <source>
        <dbReference type="Proteomes" id="UP000747542"/>
    </source>
</evidence>